<dbReference type="SMART" id="SM00355">
    <property type="entry name" value="ZnF_C2H2"/>
    <property type="match status" value="2"/>
</dbReference>
<feature type="region of interest" description="Disordered" evidence="3">
    <location>
        <begin position="923"/>
        <end position="969"/>
    </location>
</feature>
<feature type="compositionally biased region" description="Basic and acidic residues" evidence="3">
    <location>
        <begin position="1077"/>
        <end position="1100"/>
    </location>
</feature>
<gene>
    <name evidence="5" type="ORF">PGLA1383_LOCUS52114</name>
</gene>
<feature type="compositionally biased region" description="Basic and acidic residues" evidence="3">
    <location>
        <begin position="931"/>
        <end position="951"/>
    </location>
</feature>
<feature type="compositionally biased region" description="Acidic residues" evidence="3">
    <location>
        <begin position="733"/>
        <end position="746"/>
    </location>
</feature>
<feature type="region of interest" description="Disordered" evidence="3">
    <location>
        <begin position="1501"/>
        <end position="1554"/>
    </location>
</feature>
<dbReference type="PROSITE" id="PS50157">
    <property type="entry name" value="ZINC_FINGER_C2H2_2"/>
    <property type="match status" value="1"/>
</dbReference>
<dbReference type="Gene3D" id="3.30.160.60">
    <property type="entry name" value="Classic Zinc Finger"/>
    <property type="match status" value="1"/>
</dbReference>
<dbReference type="InterPro" id="IPR013087">
    <property type="entry name" value="Znf_C2H2_type"/>
</dbReference>
<feature type="compositionally biased region" description="Acidic residues" evidence="3">
    <location>
        <begin position="1521"/>
        <end position="1535"/>
    </location>
</feature>
<feature type="region of interest" description="Disordered" evidence="3">
    <location>
        <begin position="1"/>
        <end position="170"/>
    </location>
</feature>
<evidence type="ECO:0000313" key="5">
    <source>
        <dbReference type="EMBL" id="CAE8636706.1"/>
    </source>
</evidence>
<evidence type="ECO:0000256" key="1">
    <source>
        <dbReference type="PROSITE-ProRule" id="PRU00042"/>
    </source>
</evidence>
<proteinExistence type="predicted"/>
<feature type="compositionally biased region" description="Low complexity" evidence="3">
    <location>
        <begin position="131"/>
        <end position="148"/>
    </location>
</feature>
<accession>A0A813HFG5</accession>
<feature type="region of interest" description="Disordered" evidence="3">
    <location>
        <begin position="1303"/>
        <end position="1375"/>
    </location>
</feature>
<feature type="region of interest" description="Disordered" evidence="3">
    <location>
        <begin position="693"/>
        <end position="749"/>
    </location>
</feature>
<feature type="region of interest" description="Disordered" evidence="3">
    <location>
        <begin position="832"/>
        <end position="862"/>
    </location>
</feature>
<feature type="region of interest" description="Disordered" evidence="3">
    <location>
        <begin position="443"/>
        <end position="480"/>
    </location>
</feature>
<feature type="compositionally biased region" description="Polar residues" evidence="3">
    <location>
        <begin position="249"/>
        <end position="261"/>
    </location>
</feature>
<feature type="compositionally biased region" description="Acidic residues" evidence="3">
    <location>
        <begin position="1125"/>
        <end position="1137"/>
    </location>
</feature>
<feature type="compositionally biased region" description="Polar residues" evidence="3">
    <location>
        <begin position="1203"/>
        <end position="1220"/>
    </location>
</feature>
<evidence type="ECO:0000259" key="4">
    <source>
        <dbReference type="PROSITE" id="PS50157"/>
    </source>
</evidence>
<feature type="compositionally biased region" description="Low complexity" evidence="3">
    <location>
        <begin position="849"/>
        <end position="859"/>
    </location>
</feature>
<keyword evidence="2" id="KW-0175">Coiled coil</keyword>
<keyword evidence="1" id="KW-0863">Zinc-finger</keyword>
<organism evidence="5 6">
    <name type="scientific">Polarella glacialis</name>
    <name type="common">Dinoflagellate</name>
    <dbReference type="NCBI Taxonomy" id="89957"/>
    <lineage>
        <taxon>Eukaryota</taxon>
        <taxon>Sar</taxon>
        <taxon>Alveolata</taxon>
        <taxon>Dinophyceae</taxon>
        <taxon>Suessiales</taxon>
        <taxon>Suessiaceae</taxon>
        <taxon>Polarella</taxon>
    </lineage>
</organism>
<keyword evidence="1" id="KW-0479">Metal-binding</keyword>
<evidence type="ECO:0000256" key="2">
    <source>
        <dbReference type="SAM" id="Coils"/>
    </source>
</evidence>
<dbReference type="PROSITE" id="PS00028">
    <property type="entry name" value="ZINC_FINGER_C2H2_1"/>
    <property type="match status" value="1"/>
</dbReference>
<feature type="region of interest" description="Disordered" evidence="3">
    <location>
        <begin position="1195"/>
        <end position="1229"/>
    </location>
</feature>
<dbReference type="Proteomes" id="UP000654075">
    <property type="component" value="Unassembled WGS sequence"/>
</dbReference>
<sequence>MFNATFGPTLDCQGWTEGLGLSSAKSRDGPDDDPGDSFADSSNPGLGGSASAVSMSGTLSDSGDRSRKKKKDKKEKKSKKGKDNEEPKLEAPKTLAPLSARGPAGKGAEPENSSDLGQPSNAGRERRISVEVESSAAPSVGSKSAATDEAADLDEADRQAQPQPLVPRVDPERLAQAVAVLRAHHSYQMPQWQCGCGTALPHTAQFCSRCGTSWYSNKGKPRHRSQSVKRQLPSRLMSPATPAPWKKATTPQYYSMASSAEGSEAPTEDWSSLQSSRALGSATGNDPGDVHAIVLQFQQLLVTAGVPMPQNLQDLCVTSGLPLPKKPLSTLLHQAANAYSKAQKKVLTCNRGLQEQEAFWKEYVEGVRVHHNAQKLLFQKKCEELQKERAEAMAQEQEALAKVNTCRQAAAEKHHRASTVAMSAQRSALTLVGMDRLNELDEILGGESPRYEDRMSEAGDLAEEQEEQSQRAQDEDQQTQDMVKVQEDGYGTGGVNPYPTMSAVPPLQLLQQQAKEASGVMSAFGAPRKMPPPRPSSRKVREAAWRATLRDSVPHSLSRVAEDVFFQGTGAEDLCSSAFLKAGLQTAQEERAIAATGLEVRVGIPLDFPVVGAELSASTASFLRGPSEVTGFYSGTSVKNLKTQDKLGDLEDPKEPTAKKSLEGNNKAGGSLVIDSVGQPLWVPQLFRGAPSELKHKGKATPAMGEESESSSLMQRTVRDEAGAGGGAPGEAELTETDTSQGDEVDGPLVDLSLPLAMGDLPAASLSPDFRRQRHDLSFLPHIELDRAWVCWSTSAGPEPFRPALDGRNYFGASASARGSNEEAPADIVQEDQEDPQADGGDPGGEGTAPAQSSQPPAAMTTNFFQDTGAEDLCSSAFLKAGVQTAQEERATAATDFPDVGADLCASAASFLRGPSEITGFYSGTSAKKLKTQEKVGDLKDPKEPRAKKSLEANNRAGGGLATDSVGQPLWVPQLFRGAPSEIGKAMPARGEESDSSSLLQRPVREEAGAGGEAPGDEQEDQEEDLEAEAEEYEYELELQQRHVRDMDDQESEDPPADGGDPGGEATAPAGEDSDDDRLQPGDYDRIEEVFKAVIAREQEPAAMTSNFQQGGGSSSANGSFPPVEEGDADRGEDEIPWEFRPCTGPIPAQPSEPPPDWRLQNGGTVESPLQPPAWIRRLNLQLLSNSAAGAGALPNSAAGAVPSQQRPAVQHGQPSTQVFPPQQQRPRRPRWIAGVLQGEEASASSSSAAGAVPPKQRLVYFPMQPQGPPPASALAKATQCPAVQQRQLLSNSAAGAGASSISAADAVPPQQRPAVQYRQLSSSSAAGAGASSSSAAGAMPPQQRPVHFPMQPRGPPPASALAKANASFPRQPKQPLGPPPAFYIQGTTHIGLVLRELGETEDEGRDLWRYLLRRYRERGAVAGPLGPNAQALIAVAGPPAPPAPPAAIPPTNFDGDEIDATGEGSSRAAEGDVIEGSRRVRAAAFPHVYVDYRDDGSMFNYGSEDEIGPDGIVNDPGPDPGEDGDEPGWDDEDLASFPGLDPDDEGDEPGWDDADLASFLQQQGLGVRLSPEAQVDRAGNPAARLLEVVSSQESEEQVPSQVYKAGLDGFVAAVEPKHVVLHLCFGCTRVGKCASGEGGWSDASDLPRTLRATGQLLQQVRCVEWEHVYSRRGQPWKELVDAAANNVRLQGKEWGVPKPLIASLYQSKGVVGLEWLWFSRAAYNDAPDLPQVMRNGNLHVTYHHINSNFDDVPLWQLERKQKQKAVDATKNRKPLAADITLKFGSANVFTLGPAVTLANGQKTKNYATARSAHLPGLMEQQQYDLIGIQESRTREAGIWTSGAFLVTASASDKGHGGCELWVNLQKAYAKVPTLDCHDRRKRYGRIAHTLEYTCCHKSLTEVLKSLSPYRGEGATQKKQRARPLPKVQLEDGTFAGAMKEVSERWQQHFAKIEVGEVVDLPVLRSVCVKEYNQFAATLPQPVLENLPTLTEVGHAIRKVRKGRAVGEDMLPSELFQKGVHHECGNSRAILIQDAMAKFIRTPVRSRLYDVYEQYSLPLQLGGKKKLACDFACHLLREHQALASNMKESAGAVFVDITSAFYSVIKQLCHDVKGVGQHLEAVVGAFNHHTWFSTQNVSTVVADARGSRPGDTFGDVLFNFIAAWMLKEINLSLTAVDINVVIEWSGERNCIPAGQGSDLSPLELNQVAWVDDIVFLFRGNDPTSVIAKATVCKEIVVDTFAKYGFAVNLKPGKTECLLMFRGKEAAAARHQVLNVQGAKLPFNSIVHGKQMLNVVLEHVYLGSTVDYKGSMTREMRKRASMAMAGVRQVAVLRRDNMQEVRKFHETFVMDAKRAGLGIKSLKNLTVPKASSARYQCTLCPASFDSEPKLNTHAYRKHGYKSPMRLLASSNVCLSCGKEYHTRSRILQHLNYMNLVDNDLSCVKNIRAIGLAIPRDEADALDAIEAQRLLAAKRAGQQDAKDRYPCYRTIGPTLTHFCLQVPEGEDPALLEVPVQPNGQLQSAEQANDAYLILKREIGTLTRASDISAVVQCAMDMVGDMHELPVCLEAMRKLLNSLEHDFEELSIEEPDCYIILQDEVSQCLEKAECKDVPYMSRAPGHKCKVPVPKARLPDARPSLALDTYIQDCNEDKQHYLVLETQVHAVGLNYAEHYDILVLGFKLDDNLENCDRLLGFWLAEIRLGRVRGVIADPLYDTWSAPPYLRTSTMPWGKAHLKCGQYKQTPGLRPSIFLKLRLPTFAKHLYSWKLGGPALASSVKDAFAESGREDDSDFFPAEAYSCFCTPLDLYDPVSPG</sequence>
<dbReference type="GO" id="GO:0008270">
    <property type="term" value="F:zinc ion binding"/>
    <property type="evidence" value="ECO:0007669"/>
    <property type="project" value="UniProtKB-KW"/>
</dbReference>
<feature type="domain" description="C2H2-type" evidence="4">
    <location>
        <begin position="2374"/>
        <end position="2402"/>
    </location>
</feature>
<feature type="compositionally biased region" description="Basic residues" evidence="3">
    <location>
        <begin position="66"/>
        <end position="80"/>
    </location>
</feature>
<feature type="compositionally biased region" description="Polar residues" evidence="3">
    <location>
        <begin position="111"/>
        <end position="121"/>
    </location>
</feature>
<feature type="compositionally biased region" description="Basic and acidic residues" evidence="3">
    <location>
        <begin position="644"/>
        <end position="662"/>
    </location>
</feature>
<feature type="compositionally biased region" description="Acidic residues" evidence="3">
    <location>
        <begin position="1015"/>
        <end position="1037"/>
    </location>
</feature>
<feature type="compositionally biased region" description="Polar residues" evidence="3">
    <location>
        <begin position="269"/>
        <end position="284"/>
    </location>
</feature>
<feature type="coiled-coil region" evidence="2">
    <location>
        <begin position="375"/>
        <end position="402"/>
    </location>
</feature>
<dbReference type="EMBL" id="CAJNNV010031533">
    <property type="protein sequence ID" value="CAE8636706.1"/>
    <property type="molecule type" value="Genomic_DNA"/>
</dbReference>
<evidence type="ECO:0000313" key="6">
    <source>
        <dbReference type="Proteomes" id="UP000654075"/>
    </source>
</evidence>
<feature type="region of interest" description="Disordered" evidence="3">
    <location>
        <begin position="982"/>
        <end position="1166"/>
    </location>
</feature>
<reference evidence="5" key="1">
    <citation type="submission" date="2021-02" db="EMBL/GenBank/DDBJ databases">
        <authorList>
            <person name="Dougan E. K."/>
            <person name="Rhodes N."/>
            <person name="Thang M."/>
            <person name="Chan C."/>
        </authorList>
    </citation>
    <scope>NUCLEOTIDE SEQUENCE</scope>
</reference>
<feature type="region of interest" description="Disordered" evidence="3">
    <location>
        <begin position="644"/>
        <end position="668"/>
    </location>
</feature>
<comment type="caution">
    <text evidence="5">The sequence shown here is derived from an EMBL/GenBank/DDBJ whole genome shotgun (WGS) entry which is preliminary data.</text>
</comment>
<keyword evidence="6" id="KW-1185">Reference proteome</keyword>
<feature type="region of interest" description="Disordered" evidence="3">
    <location>
        <begin position="217"/>
        <end position="284"/>
    </location>
</feature>
<protein>
    <recommendedName>
        <fullName evidence="4">C2H2-type domain-containing protein</fullName>
    </recommendedName>
</protein>
<evidence type="ECO:0000256" key="3">
    <source>
        <dbReference type="SAM" id="MobiDB-lite"/>
    </source>
</evidence>
<keyword evidence="1" id="KW-0862">Zinc</keyword>
<dbReference type="OrthoDB" id="448261at2759"/>
<feature type="compositionally biased region" description="Acidic residues" evidence="3">
    <location>
        <begin position="1542"/>
        <end position="1554"/>
    </location>
</feature>
<feature type="compositionally biased region" description="Low complexity" evidence="3">
    <location>
        <begin position="1322"/>
        <end position="1339"/>
    </location>
</feature>
<feature type="compositionally biased region" description="Pro residues" evidence="3">
    <location>
        <begin position="1148"/>
        <end position="1157"/>
    </location>
</feature>
<name>A0A813HFG5_POLGL</name>
<feature type="compositionally biased region" description="Basic and acidic residues" evidence="3">
    <location>
        <begin position="81"/>
        <end position="91"/>
    </location>
</feature>